<feature type="transmembrane region" description="Helical" evidence="1">
    <location>
        <begin position="6"/>
        <end position="25"/>
    </location>
</feature>
<protein>
    <submittedName>
        <fullName evidence="3">Acyltransferase</fullName>
    </submittedName>
</protein>
<feature type="transmembrane region" description="Helical" evidence="1">
    <location>
        <begin position="211"/>
        <end position="231"/>
    </location>
</feature>
<feature type="transmembrane region" description="Helical" evidence="1">
    <location>
        <begin position="237"/>
        <end position="254"/>
    </location>
</feature>
<dbReference type="PANTHER" id="PTHR23028">
    <property type="entry name" value="ACETYLTRANSFERASE"/>
    <property type="match status" value="1"/>
</dbReference>
<keyword evidence="4" id="KW-1185">Reference proteome</keyword>
<keyword evidence="1" id="KW-0812">Transmembrane</keyword>
<feature type="transmembrane region" description="Helical" evidence="1">
    <location>
        <begin position="77"/>
        <end position="99"/>
    </location>
</feature>
<dbReference type="InterPro" id="IPR002656">
    <property type="entry name" value="Acyl_transf_3_dom"/>
</dbReference>
<dbReference type="GO" id="GO:0000271">
    <property type="term" value="P:polysaccharide biosynthetic process"/>
    <property type="evidence" value="ECO:0007669"/>
    <property type="project" value="TreeGrafter"/>
</dbReference>
<feature type="transmembrane region" description="Helical" evidence="1">
    <location>
        <begin position="119"/>
        <end position="139"/>
    </location>
</feature>
<feature type="transmembrane region" description="Helical" evidence="1">
    <location>
        <begin position="318"/>
        <end position="338"/>
    </location>
</feature>
<evidence type="ECO:0000313" key="3">
    <source>
        <dbReference type="EMBL" id="MBC2670761.1"/>
    </source>
</evidence>
<feature type="transmembrane region" description="Helical" evidence="1">
    <location>
        <begin position="178"/>
        <end position="199"/>
    </location>
</feature>
<feature type="transmembrane region" description="Helical" evidence="1">
    <location>
        <begin position="45"/>
        <end position="65"/>
    </location>
</feature>
<keyword evidence="1" id="KW-0472">Membrane</keyword>
<evidence type="ECO:0000313" key="4">
    <source>
        <dbReference type="Proteomes" id="UP000551327"/>
    </source>
</evidence>
<dbReference type="AlphaFoldDB" id="A0A7X1G195"/>
<feature type="domain" description="Acyltransferase 3" evidence="2">
    <location>
        <begin position="41"/>
        <end position="371"/>
    </location>
</feature>
<keyword evidence="3" id="KW-0012">Acyltransferase</keyword>
<dbReference type="Pfam" id="PF01757">
    <property type="entry name" value="Acyl_transf_3"/>
    <property type="match status" value="1"/>
</dbReference>
<proteinExistence type="predicted"/>
<dbReference type="GO" id="GO:0016020">
    <property type="term" value="C:membrane"/>
    <property type="evidence" value="ECO:0007669"/>
    <property type="project" value="TreeGrafter"/>
</dbReference>
<feature type="transmembrane region" description="Helical" evidence="1">
    <location>
        <begin position="287"/>
        <end position="311"/>
    </location>
</feature>
<comment type="caution">
    <text evidence="3">The sequence shown here is derived from an EMBL/GenBank/DDBJ whole genome shotgun (WGS) entry which is preliminary data.</text>
</comment>
<keyword evidence="1" id="KW-1133">Transmembrane helix</keyword>
<evidence type="ECO:0000259" key="2">
    <source>
        <dbReference type="Pfam" id="PF01757"/>
    </source>
</evidence>
<dbReference type="EMBL" id="JACLAX010000028">
    <property type="protein sequence ID" value="MBC2670761.1"/>
    <property type="molecule type" value="Genomic_DNA"/>
</dbReference>
<evidence type="ECO:0000256" key="1">
    <source>
        <dbReference type="SAM" id="Phobius"/>
    </source>
</evidence>
<reference evidence="3 4" key="1">
    <citation type="submission" date="2020-08" db="EMBL/GenBank/DDBJ databases">
        <title>The genome sequence of type strain Novosphingobium piscinae KCTC 42194.</title>
        <authorList>
            <person name="Liu Y."/>
        </authorList>
    </citation>
    <scope>NUCLEOTIDE SEQUENCE [LARGE SCALE GENOMIC DNA]</scope>
    <source>
        <strain evidence="3 4">KCTC 42194</strain>
    </source>
</reference>
<name>A0A7X1G195_9SPHN</name>
<feature type="transmembrane region" description="Helical" evidence="1">
    <location>
        <begin position="261"/>
        <end position="281"/>
    </location>
</feature>
<feature type="transmembrane region" description="Helical" evidence="1">
    <location>
        <begin position="350"/>
        <end position="375"/>
    </location>
</feature>
<dbReference type="PANTHER" id="PTHR23028:SF131">
    <property type="entry name" value="BLR2367 PROTEIN"/>
    <property type="match status" value="1"/>
</dbReference>
<dbReference type="RefSeq" id="WP_185680619.1">
    <property type="nucleotide sequence ID" value="NZ_JACLAX010000028.1"/>
</dbReference>
<organism evidence="3 4">
    <name type="scientific">Novosphingobium piscinae</name>
    <dbReference type="NCBI Taxonomy" id="1507448"/>
    <lineage>
        <taxon>Bacteria</taxon>
        <taxon>Pseudomonadati</taxon>
        <taxon>Pseudomonadota</taxon>
        <taxon>Alphaproteobacteria</taxon>
        <taxon>Sphingomonadales</taxon>
        <taxon>Sphingomonadaceae</taxon>
        <taxon>Novosphingobium</taxon>
    </lineage>
</organism>
<sequence>MLLKTIFWFSAGLSLILVTALAGRIERVGFPVSNRKDRLPCIDGLRGYLAIAVMFHHFFIWTMMVRYDVPWGKPSSYAIESLGQVSVRLFFMITGMVFYPKILEGFSNLDWKSLYYGRFFRIVPLILLSFVMVSTIIFARGGAKTNSNYLIEAISWITGWKEVDVLGYPFSRRLNAGVLWSIWYEWLFYLFILPACAAMMQIIKKFRLPSITVPLLLFLIGAVASVLYRFYRIDVSVLRYAPLFAVGMMAYELRNHEPVRLVLSQPLMGLVALLALGASMLMPNEGFTLALPLSGFFFVCIACGNSLWGLLVSQGAAVLGEVSFGIYVVHGIVLAIVFEEGAPLFGNLATPYVPIVMLPVSVLLVLITCLTFLVIERPGIRLGRWLSRRA</sequence>
<dbReference type="InterPro" id="IPR050879">
    <property type="entry name" value="Acyltransferase_3"/>
</dbReference>
<keyword evidence="3" id="KW-0808">Transferase</keyword>
<dbReference type="Proteomes" id="UP000551327">
    <property type="component" value="Unassembled WGS sequence"/>
</dbReference>
<dbReference type="GO" id="GO:0016747">
    <property type="term" value="F:acyltransferase activity, transferring groups other than amino-acyl groups"/>
    <property type="evidence" value="ECO:0007669"/>
    <property type="project" value="InterPro"/>
</dbReference>
<gene>
    <name evidence="3" type="ORF">H7F53_16535</name>
</gene>
<accession>A0A7X1G195</accession>